<proteinExistence type="predicted"/>
<feature type="compositionally biased region" description="Polar residues" evidence="1">
    <location>
        <begin position="621"/>
        <end position="634"/>
    </location>
</feature>
<reference evidence="2 3" key="1">
    <citation type="journal article" date="2018" name="BMC Genomics">
        <title>Genomic evidence for intraspecific hybridization in a clonal and extremely halotolerant yeast.</title>
        <authorList>
            <person name="Gostincar C."/>
            <person name="Stajich J.E."/>
            <person name="Zupancic J."/>
            <person name="Zalar P."/>
            <person name="Gunde-Cimerman N."/>
        </authorList>
    </citation>
    <scope>NUCLEOTIDE SEQUENCE [LARGE SCALE GENOMIC DNA]</scope>
    <source>
        <strain evidence="2 3">EXF-6651</strain>
    </source>
</reference>
<dbReference type="Proteomes" id="UP000276864">
    <property type="component" value="Unassembled WGS sequence"/>
</dbReference>
<dbReference type="Gene3D" id="1.10.10.60">
    <property type="entry name" value="Homeodomain-like"/>
    <property type="match status" value="1"/>
</dbReference>
<accession>A0A3M7BJC3</accession>
<sequence length="640" mass="71894">MRRARETHSETSHGEDGESSSESTEFEQAEQSPGAPQNPSGERQSSPEGGKNKEPVATSGVRRRKTRKPNSGPRKASAGQYRALLNVAIRDVQERTYDNVTPLLPSYVGASLWTTDEKEAFFAALTCFDVGDVRRISNAVRTKSETEIQLYLQLLQEGLTEVEATAKGTSDLPVSEIPAAFELSEEFEERLDQEAQLLAAKVNDHDQERERSKYGDYWLIDESLAAKIEGDVEKNEKLKIEENDEEDDQEAVSPSKRPLSSVELLHPHAFLTLSRTLFMNAPAISGISWHDFENESLTDPGIFRTAFDDFHSLVINLTRRFVQAAVFQATTRLRTSGASRSKWAPKPEVTATDVQAVMNTLHKPASWQSYWAKVPRRLGLGVYTDSKDYRDGRPGTKVGVKLTYREVEAELGIEPSGIEDEAADDVSLDENDYDSDDFTDVSDEGDRPNADYETDRLGLDDVDKDGEIPKVDNTEMKHEPKENDEIQLTGNKRKRALSPPSFARAETEYLENLDQRASSIEEASLCDWLQISPPARRSERPEGQLTAPSLPRSECHPQSDWRRKMDYQAEWEYFADGIPKNAFTETQQHGERGRKKRKLLAERLRGEAEKERNPPAELDSPNPNHSGRSSSSEGMPTDSE</sequence>
<dbReference type="InterPro" id="IPR039601">
    <property type="entry name" value="Rrn5"/>
</dbReference>
<dbReference type="AlphaFoldDB" id="A0A3M7BJC3"/>
<feature type="region of interest" description="Disordered" evidence="1">
    <location>
        <begin position="240"/>
        <end position="259"/>
    </location>
</feature>
<dbReference type="GO" id="GO:0006361">
    <property type="term" value="P:transcription initiation at RNA polymerase I promoter"/>
    <property type="evidence" value="ECO:0007669"/>
    <property type="project" value="TreeGrafter"/>
</dbReference>
<dbReference type="EMBL" id="QWIM01000096">
    <property type="protein sequence ID" value="RMY39903.1"/>
    <property type="molecule type" value="Genomic_DNA"/>
</dbReference>
<feature type="compositionally biased region" description="Basic and acidic residues" evidence="1">
    <location>
        <begin position="599"/>
        <end position="614"/>
    </location>
</feature>
<dbReference type="PANTHER" id="PTHR28079">
    <property type="entry name" value="RNA POLYMERASE I-SPECIFIC TRANSCRIPTION INITIATION FACTOR RRN5"/>
    <property type="match status" value="1"/>
</dbReference>
<name>A0A3M7BJC3_HORWE</name>
<evidence type="ECO:0000256" key="1">
    <source>
        <dbReference type="SAM" id="MobiDB-lite"/>
    </source>
</evidence>
<evidence type="ECO:0008006" key="4">
    <source>
        <dbReference type="Google" id="ProtNLM"/>
    </source>
</evidence>
<feature type="compositionally biased region" description="Acidic residues" evidence="1">
    <location>
        <begin position="417"/>
        <end position="443"/>
    </location>
</feature>
<gene>
    <name evidence="2" type="ORF">D0866_01618</name>
</gene>
<organism evidence="2 3">
    <name type="scientific">Hortaea werneckii</name>
    <name type="common">Black yeast</name>
    <name type="synonym">Cladosporium werneckii</name>
    <dbReference type="NCBI Taxonomy" id="91943"/>
    <lineage>
        <taxon>Eukaryota</taxon>
        <taxon>Fungi</taxon>
        <taxon>Dikarya</taxon>
        <taxon>Ascomycota</taxon>
        <taxon>Pezizomycotina</taxon>
        <taxon>Dothideomycetes</taxon>
        <taxon>Dothideomycetidae</taxon>
        <taxon>Mycosphaerellales</taxon>
        <taxon>Teratosphaeriaceae</taxon>
        <taxon>Hortaea</taxon>
    </lineage>
</organism>
<feature type="region of interest" description="Disordered" evidence="1">
    <location>
        <begin position="412"/>
        <end position="500"/>
    </location>
</feature>
<dbReference type="SUPFAM" id="SSF46689">
    <property type="entry name" value="Homeodomain-like"/>
    <property type="match status" value="1"/>
</dbReference>
<feature type="region of interest" description="Disordered" evidence="1">
    <location>
        <begin position="1"/>
        <end position="79"/>
    </location>
</feature>
<feature type="compositionally biased region" description="Polar residues" evidence="1">
    <location>
        <begin position="34"/>
        <end position="47"/>
    </location>
</feature>
<dbReference type="GO" id="GO:0000500">
    <property type="term" value="C:RNA polymerase I upstream activating factor complex"/>
    <property type="evidence" value="ECO:0007669"/>
    <property type="project" value="InterPro"/>
</dbReference>
<evidence type="ECO:0000313" key="3">
    <source>
        <dbReference type="Proteomes" id="UP000276864"/>
    </source>
</evidence>
<dbReference type="GO" id="GO:0000182">
    <property type="term" value="F:rDNA binding"/>
    <property type="evidence" value="ECO:0007669"/>
    <property type="project" value="TreeGrafter"/>
</dbReference>
<protein>
    <recommendedName>
        <fullName evidence="4">Myb-like domain-containing protein</fullName>
    </recommendedName>
</protein>
<dbReference type="InterPro" id="IPR009057">
    <property type="entry name" value="Homeodomain-like_sf"/>
</dbReference>
<feature type="compositionally biased region" description="Basic and acidic residues" evidence="1">
    <location>
        <begin position="1"/>
        <end position="16"/>
    </location>
</feature>
<feature type="region of interest" description="Disordered" evidence="1">
    <location>
        <begin position="577"/>
        <end position="640"/>
    </location>
</feature>
<feature type="compositionally biased region" description="Basic and acidic residues" evidence="1">
    <location>
        <begin position="444"/>
        <end position="484"/>
    </location>
</feature>
<evidence type="ECO:0000313" key="2">
    <source>
        <dbReference type="EMBL" id="RMY39903.1"/>
    </source>
</evidence>
<dbReference type="PANTHER" id="PTHR28079:SF1">
    <property type="entry name" value="RNA POLYMERASE I-SPECIFIC TRANSCRIPTION INITIATION FACTOR RRN5"/>
    <property type="match status" value="1"/>
</dbReference>
<comment type="caution">
    <text evidence="2">The sequence shown here is derived from an EMBL/GenBank/DDBJ whole genome shotgun (WGS) entry which is preliminary data.</text>
</comment>
<feature type="region of interest" description="Disordered" evidence="1">
    <location>
        <begin position="532"/>
        <end position="561"/>
    </location>
</feature>
<dbReference type="VEuPathDB" id="FungiDB:BTJ68_07635"/>
<dbReference type="GO" id="GO:0042790">
    <property type="term" value="P:nucleolar large rRNA transcription by RNA polymerase I"/>
    <property type="evidence" value="ECO:0007669"/>
    <property type="project" value="InterPro"/>
</dbReference>
<dbReference type="GO" id="GO:0001181">
    <property type="term" value="F:RNA polymerase I general transcription initiation factor activity"/>
    <property type="evidence" value="ECO:0007669"/>
    <property type="project" value="TreeGrafter"/>
</dbReference>